<sequence>MKPAPKLDTSQPNAAWIWNCLLGGKDNYGVDQEVVHRIRRIAPDARTVVWWTRQFLLQAARRAAEAGVDQFLDLGAGIPFSPDVHEAIHEVDPSARIVAVDYDPIVEVHCDAMWCYVPGMAVLRADIREPAALLDQLREYVLIDFTRPVAVLMGAVLDQVSDAENPAQIIAELRENAVAGSYFVLTHLSDDSDPDLMNQTSTDTADTPAQLFSRSADTIAEWLTGLDLIAPGIAPVQDWLDDALPPTRLAVVGGIGLTPSPAPTPTQEQPRRRLRHSEEGTYARY</sequence>
<proteinExistence type="predicted"/>
<keyword evidence="2" id="KW-0489">Methyltransferase</keyword>
<dbReference type="GO" id="GO:0008168">
    <property type="term" value="F:methyltransferase activity"/>
    <property type="evidence" value="ECO:0007669"/>
    <property type="project" value="UniProtKB-KW"/>
</dbReference>
<feature type="region of interest" description="Disordered" evidence="1">
    <location>
        <begin position="255"/>
        <end position="285"/>
    </location>
</feature>
<reference evidence="2 3" key="1">
    <citation type="submission" date="2021-07" db="EMBL/GenBank/DDBJ databases">
        <title>Whole Genome Sequence of Nocardia Iowensis.</title>
        <authorList>
            <person name="Lamm A."/>
            <person name="Collins-Fairclough A.M."/>
            <person name="Bunk B."/>
            <person name="Sproer C."/>
        </authorList>
    </citation>
    <scope>NUCLEOTIDE SEQUENCE [LARGE SCALE GENOMIC DNA]</scope>
    <source>
        <strain evidence="2 3">NRRL 5646</strain>
    </source>
</reference>
<gene>
    <name evidence="2" type="ORF">KV110_24485</name>
</gene>
<dbReference type="Proteomes" id="UP000694257">
    <property type="component" value="Chromosome"/>
</dbReference>
<organism evidence="2 3">
    <name type="scientific">Nocardia iowensis</name>
    <dbReference type="NCBI Taxonomy" id="204891"/>
    <lineage>
        <taxon>Bacteria</taxon>
        <taxon>Bacillati</taxon>
        <taxon>Actinomycetota</taxon>
        <taxon>Actinomycetes</taxon>
        <taxon>Mycobacteriales</taxon>
        <taxon>Nocardiaceae</taxon>
        <taxon>Nocardia</taxon>
    </lineage>
</organism>
<dbReference type="InterPro" id="IPR006764">
    <property type="entry name" value="SAM_dep_MeTrfase_SAV2177_type"/>
</dbReference>
<keyword evidence="2" id="KW-0808">Transferase</keyword>
<evidence type="ECO:0000256" key="1">
    <source>
        <dbReference type="SAM" id="MobiDB-lite"/>
    </source>
</evidence>
<name>A0ABX8S1G1_NOCIO</name>
<evidence type="ECO:0000313" key="2">
    <source>
        <dbReference type="EMBL" id="QXN95733.1"/>
    </source>
</evidence>
<dbReference type="GO" id="GO:0032259">
    <property type="term" value="P:methylation"/>
    <property type="evidence" value="ECO:0007669"/>
    <property type="project" value="UniProtKB-KW"/>
</dbReference>
<dbReference type="EMBL" id="CP078145">
    <property type="protein sequence ID" value="QXN95733.1"/>
    <property type="molecule type" value="Genomic_DNA"/>
</dbReference>
<dbReference type="PIRSF" id="PIRSF017393">
    <property type="entry name" value="MTase_SAV2177"/>
    <property type="match status" value="1"/>
</dbReference>
<accession>A0ABX8S1G1</accession>
<keyword evidence="3" id="KW-1185">Reference proteome</keyword>
<dbReference type="Pfam" id="PF04672">
    <property type="entry name" value="Methyltransf_19"/>
    <property type="match status" value="1"/>
</dbReference>
<protein>
    <submittedName>
        <fullName evidence="2">SAM-dependent methyltransferase</fullName>
    </submittedName>
</protein>
<evidence type="ECO:0000313" key="3">
    <source>
        <dbReference type="Proteomes" id="UP000694257"/>
    </source>
</evidence>
<feature type="compositionally biased region" description="Basic and acidic residues" evidence="1">
    <location>
        <begin position="276"/>
        <end position="285"/>
    </location>
</feature>